<accession>A0A0C2DCV0</accession>
<dbReference type="SUPFAM" id="SSF69318">
    <property type="entry name" value="Integrin alpha N-terminal domain"/>
    <property type="match status" value="1"/>
</dbReference>
<protein>
    <recommendedName>
        <fullName evidence="3">FG-GAP repeat protein</fullName>
    </recommendedName>
</protein>
<dbReference type="RefSeq" id="WP_052546385.1">
    <property type="nucleotide sequence ID" value="NZ_JMCC02000004.1"/>
</dbReference>
<comment type="caution">
    <text evidence="1">The sequence shown here is derived from an EMBL/GenBank/DDBJ whole genome shotgun (WGS) entry which is preliminary data.</text>
</comment>
<name>A0A0C2DCV0_9BACT</name>
<dbReference type="InterPro" id="IPR028994">
    <property type="entry name" value="Integrin_alpha_N"/>
</dbReference>
<reference evidence="1 2" key="1">
    <citation type="submission" date="2014-12" db="EMBL/GenBank/DDBJ databases">
        <title>Genome assembly of Enhygromyxa salina DSM 15201.</title>
        <authorList>
            <person name="Sharma G."/>
            <person name="Subramanian S."/>
        </authorList>
    </citation>
    <scope>NUCLEOTIDE SEQUENCE [LARGE SCALE GENOMIC DNA]</scope>
    <source>
        <strain evidence="1 2">DSM 15201</strain>
    </source>
</reference>
<gene>
    <name evidence="1" type="ORF">DB30_04690</name>
</gene>
<evidence type="ECO:0008006" key="3">
    <source>
        <dbReference type="Google" id="ProtNLM"/>
    </source>
</evidence>
<evidence type="ECO:0000313" key="1">
    <source>
        <dbReference type="EMBL" id="KIG19225.1"/>
    </source>
</evidence>
<organism evidence="1 2">
    <name type="scientific">Enhygromyxa salina</name>
    <dbReference type="NCBI Taxonomy" id="215803"/>
    <lineage>
        <taxon>Bacteria</taxon>
        <taxon>Pseudomonadati</taxon>
        <taxon>Myxococcota</taxon>
        <taxon>Polyangia</taxon>
        <taxon>Nannocystales</taxon>
        <taxon>Nannocystaceae</taxon>
        <taxon>Enhygromyxa</taxon>
    </lineage>
</organism>
<dbReference type="Proteomes" id="UP000031599">
    <property type="component" value="Unassembled WGS sequence"/>
</dbReference>
<dbReference type="EMBL" id="JMCC02000004">
    <property type="protein sequence ID" value="KIG19225.1"/>
    <property type="molecule type" value="Genomic_DNA"/>
</dbReference>
<evidence type="ECO:0000313" key="2">
    <source>
        <dbReference type="Proteomes" id="UP000031599"/>
    </source>
</evidence>
<proteinExistence type="predicted"/>
<sequence>MNVVPFIFGGRIGRRSGPGPGRVAMWSGLLAISTKRIAPRERGQVTLSRSEESERWINCTALVVDIAQDVIMARAGDLDGDGDDELVMVHDNGFVVVLRRAVSRAGIAGRPRAESTQVSCFF</sequence>
<dbReference type="AlphaFoldDB" id="A0A0C2DCV0"/>